<sequence>MAALPSSRVVKAAAFAHTEMGFTGPLLTRYYVCLFTCIASRAVHFDAVQMIISRVMQVHCLTRKTRDYPVG</sequence>
<accession>A0A0V0S004</accession>
<evidence type="ECO:0000313" key="1">
    <source>
        <dbReference type="EMBL" id="KRX20002.1"/>
    </source>
</evidence>
<reference evidence="1 2" key="1">
    <citation type="submission" date="2015-01" db="EMBL/GenBank/DDBJ databases">
        <title>Evolution of Trichinella species and genotypes.</title>
        <authorList>
            <person name="Korhonen P.K."/>
            <person name="Edoardo P."/>
            <person name="Giuseppe L.R."/>
            <person name="Gasser R.B."/>
        </authorList>
    </citation>
    <scope>NUCLEOTIDE SEQUENCE [LARGE SCALE GENOMIC DNA]</scope>
    <source>
        <strain evidence="1">ISS37</strain>
    </source>
</reference>
<dbReference type="Proteomes" id="UP000054630">
    <property type="component" value="Unassembled WGS sequence"/>
</dbReference>
<proteinExistence type="predicted"/>
<dbReference type="AlphaFoldDB" id="A0A0V0S004"/>
<keyword evidence="2" id="KW-1185">Reference proteome</keyword>
<protein>
    <submittedName>
        <fullName evidence="1">Uncharacterized protein</fullName>
    </submittedName>
</protein>
<organism evidence="1 2">
    <name type="scientific">Trichinella nelsoni</name>
    <dbReference type="NCBI Taxonomy" id="6336"/>
    <lineage>
        <taxon>Eukaryota</taxon>
        <taxon>Metazoa</taxon>
        <taxon>Ecdysozoa</taxon>
        <taxon>Nematoda</taxon>
        <taxon>Enoplea</taxon>
        <taxon>Dorylaimia</taxon>
        <taxon>Trichinellida</taxon>
        <taxon>Trichinellidae</taxon>
        <taxon>Trichinella</taxon>
    </lineage>
</organism>
<dbReference type="STRING" id="6336.A0A0V0S004"/>
<comment type="caution">
    <text evidence="1">The sequence shown here is derived from an EMBL/GenBank/DDBJ whole genome shotgun (WGS) entry which is preliminary data.</text>
</comment>
<gene>
    <name evidence="1" type="ORF">T07_3677</name>
</gene>
<name>A0A0V0S004_9BILA</name>
<evidence type="ECO:0000313" key="2">
    <source>
        <dbReference type="Proteomes" id="UP000054630"/>
    </source>
</evidence>
<dbReference type="EMBL" id="JYDL01000053">
    <property type="protein sequence ID" value="KRX20002.1"/>
    <property type="molecule type" value="Genomic_DNA"/>
</dbReference>
<dbReference type="OrthoDB" id="5869543at2759"/>